<protein>
    <submittedName>
        <fullName evidence="1">Uncharacterized protein</fullName>
    </submittedName>
</protein>
<keyword evidence="2" id="KW-1185">Reference proteome</keyword>
<sequence>MQSLTRNNMCGPTRSSRTFSTVRWCRKTALPMYLLLGADHLTFTSTRTFWRINLLATSGMWS</sequence>
<dbReference type="Proteomes" id="UP000053660">
    <property type="component" value="Unassembled WGS sequence"/>
</dbReference>
<dbReference type="AlphaFoldDB" id="A0A0B1S787"/>
<organism evidence="1 2">
    <name type="scientific">Oesophagostomum dentatum</name>
    <name type="common">Nodular worm</name>
    <dbReference type="NCBI Taxonomy" id="61180"/>
    <lineage>
        <taxon>Eukaryota</taxon>
        <taxon>Metazoa</taxon>
        <taxon>Ecdysozoa</taxon>
        <taxon>Nematoda</taxon>
        <taxon>Chromadorea</taxon>
        <taxon>Rhabditida</taxon>
        <taxon>Rhabditina</taxon>
        <taxon>Rhabditomorpha</taxon>
        <taxon>Strongyloidea</taxon>
        <taxon>Strongylidae</taxon>
        <taxon>Oesophagostomum</taxon>
    </lineage>
</organism>
<name>A0A0B1S787_OESDE</name>
<proteinExistence type="predicted"/>
<accession>A0A0B1S787</accession>
<gene>
    <name evidence="1" type="ORF">OESDEN_20582</name>
</gene>
<evidence type="ECO:0000313" key="2">
    <source>
        <dbReference type="Proteomes" id="UP000053660"/>
    </source>
</evidence>
<evidence type="ECO:0000313" key="1">
    <source>
        <dbReference type="EMBL" id="KHJ79761.1"/>
    </source>
</evidence>
<reference evidence="1 2" key="1">
    <citation type="submission" date="2014-03" db="EMBL/GenBank/DDBJ databases">
        <title>Draft genome of the hookworm Oesophagostomum dentatum.</title>
        <authorList>
            <person name="Mitreva M."/>
        </authorList>
    </citation>
    <scope>NUCLEOTIDE SEQUENCE [LARGE SCALE GENOMIC DNA]</scope>
    <source>
        <strain evidence="1 2">OD-Hann</strain>
    </source>
</reference>
<dbReference type="EMBL" id="KN603376">
    <property type="protein sequence ID" value="KHJ79761.1"/>
    <property type="molecule type" value="Genomic_DNA"/>
</dbReference>